<proteinExistence type="predicted"/>
<dbReference type="OMA" id="GTISQDC"/>
<protein>
    <submittedName>
        <fullName evidence="1">Uncharacterized protein</fullName>
    </submittedName>
</protein>
<reference evidence="1 2" key="1">
    <citation type="journal article" date="2007" name="Science">
        <title>Genomic minimalism in the early diverging intestinal parasite Giardia lamblia.</title>
        <authorList>
            <person name="Morrison H.G."/>
            <person name="McArthur A.G."/>
            <person name="Gillin F.D."/>
            <person name="Aley S.B."/>
            <person name="Adam R.D."/>
            <person name="Olsen G.J."/>
            <person name="Best A.A."/>
            <person name="Cande W.Z."/>
            <person name="Chen F."/>
            <person name="Cipriano M.J."/>
            <person name="Davids B.J."/>
            <person name="Dawson S.C."/>
            <person name="Elmendorf H.G."/>
            <person name="Hehl A.B."/>
            <person name="Holder M.E."/>
            <person name="Huse S.M."/>
            <person name="Kim U.U."/>
            <person name="Lasek-Nesselquist E."/>
            <person name="Manning G."/>
            <person name="Nigam A."/>
            <person name="Nixon J.E."/>
            <person name="Palm D."/>
            <person name="Passamaneck N.E."/>
            <person name="Prabhu A."/>
            <person name="Reich C.I."/>
            <person name="Reiner D.S."/>
            <person name="Samuelson J."/>
            <person name="Svard S.G."/>
            <person name="Sogin M.L."/>
        </authorList>
    </citation>
    <scope>NUCLEOTIDE SEQUENCE [LARGE SCALE GENOMIC DNA]</scope>
    <source>
        <strain evidence="1 2">WB C6</strain>
    </source>
</reference>
<dbReference type="VEuPathDB" id="GiardiaDB:GL50803_94287"/>
<organism evidence="1 2">
    <name type="scientific">Giardia intestinalis (strain ATCC 50803 / WB clone C6)</name>
    <name type="common">Giardia lamblia</name>
    <dbReference type="NCBI Taxonomy" id="184922"/>
    <lineage>
        <taxon>Eukaryota</taxon>
        <taxon>Metamonada</taxon>
        <taxon>Diplomonadida</taxon>
        <taxon>Hexamitidae</taxon>
        <taxon>Giardiinae</taxon>
        <taxon>Giardia</taxon>
    </lineage>
</organism>
<evidence type="ECO:0000313" key="2">
    <source>
        <dbReference type="Proteomes" id="UP000001548"/>
    </source>
</evidence>
<name>A8BHF1_GIAIC</name>
<sequence>MTTFVSTFLPVGDRLSDPDYADNAVQTVLYFPKLAIFAETTTIYSTSYKPNDSHGPIGLTYLNESVNNGIILSVSKRSASSFLCLSAIVKDSDPDSLSALKFLQHRISVRRDVGNPDVSADLHTLEYLLIHNKMYTTYTVYSVTDAQCELKYVAPTSVPLIGAIAVEGTPFIAATGVSKDGYNFTFDCLLDEDNGGKLIPVRTVKQKTGDVTSFVDTALYPAINMISDRPSTACTTPATTVKDFVHQVSSRNTRAASDVLYKFSAVHLDSSTKTVYYREYDLKSTNLRVIHAPGTKKSDKHKAADSVDYSATIESFKPTVHYTRTLIVNSAVPIVRIAALVMPYTQNSLLNDKYAVITDCGDLQLYSRREQADGPSASIKVFSKKLRRAFLVPLRDGVIMLTSSTGESALVGIDGKWNSDKNIEEMRGHLCKIFIDEFLATNPNYDQQNLRHELSKDLLPPIDSFSKSVQVKKHIDKLAIITTFSYNSTVTCASTAPDHKLVCLGLTSRKFIFVPTEPIKNRALLSSYRGKLSRETANNLQGQYTKYDVEAAVKDTVAYLANRGLNGQQLMERVSFFFAFSKDVGHSDFLPVQESVLDVANHNHDAPSDTIEMLSILASVTKDEVLGKSSLAAYDPDLGKSMINDLREVMRSTLRTVAVPGVGSTAIPGEGALQASDHHLLADQLSDHTGTRSKRVEFLEPTLRGAKLSTAINFTLADLSAIETRGLTEANGSHVAAPIHSASGLYQTDRNVVQEPPDHAHLDSLIEENFKNHLVDATRNLLESGFDCQRLFNAVEEDVKTAILSMMNVSDLNEDSRTARLADLPLVPHHADERVTSGRDAMLDEYPAEPGVNVPVSLLSAAWLGAISNSLAVRDTTRHPVQLPVLSNLGGAKLLLTHYKEIQEKKYTLVRNKFTLALELLLADDPLFLAASCSARGLSSMKNSYYLTDYIRREHEEISQCPYCSVFSIRCNLFQLSSRGETVCSTTERLLCEILDSSHEIRQDYAVRIIAGMEAFLTRVYQEDLNTAMTAPGEEPLASLQYTQFPQRLITFVPDGGLVNNLTFMQDIAGPSGAPQKVRYELIGTISQDCLAVYKLDTVGRWCMLEGSDSTGLTISIRPNDVADNSFYAVYKQVSGSEGAVGVPLDSLHNIMTLAYGTDDTLRPSAEIPDSDLNPLSDSSLKKEISLLKSQLEYRTRREERATEKAQALSAENHELKKKIESLKVDLKFEEMLTKSELLRQQSAAENAEQDRRLDELLRLQTELRQRESEEKILILELEEARRRIADLVHTRETADIDEYDVILKHCYTTLGGDEADVPEKRKELLLMLQKQCIAVSTEYDLNNPYRKGSMRLSYGPARASQMRMSRSRADARSIAQSLEAFHVSDLQDNELGNRKVIATTLLPVICFFIGIAIIVIFAMAFNRNDVV</sequence>
<dbReference type="HOGENOM" id="CLU_252674_0_0_1"/>
<gene>
    <name evidence="1" type="ORF">GL50803_0094287</name>
</gene>
<comment type="caution">
    <text evidence="1">The sequence shown here is derived from an EMBL/GenBank/DDBJ whole genome shotgun (WGS) entry which is preliminary data.</text>
</comment>
<evidence type="ECO:0000313" key="1">
    <source>
        <dbReference type="EMBL" id="KAE8301652.1"/>
    </source>
</evidence>
<dbReference type="EMBL" id="AACB03000005">
    <property type="protein sequence ID" value="KAE8301652.1"/>
    <property type="molecule type" value="Genomic_DNA"/>
</dbReference>
<dbReference type="GeneID" id="5699989"/>
<keyword evidence="2" id="KW-1185">Reference proteome</keyword>
<accession>A8BHF1</accession>
<dbReference type="RefSeq" id="XP_001707094.1">
    <property type="nucleotide sequence ID" value="XM_001707042.1"/>
</dbReference>
<dbReference type="SMR" id="A8BHF1"/>
<dbReference type="Proteomes" id="UP000001548">
    <property type="component" value="Unassembled WGS sequence"/>
</dbReference>
<dbReference type="KEGG" id="gla:GL50803_0094287"/>